<gene>
    <name evidence="2" type="primary">fhkC_1</name>
    <name evidence="2" type="ORF">Hypma_005807</name>
</gene>
<keyword evidence="3" id="KW-1185">Reference proteome</keyword>
<evidence type="ECO:0000313" key="2">
    <source>
        <dbReference type="EMBL" id="RDB30842.1"/>
    </source>
</evidence>
<dbReference type="Pfam" id="PF00069">
    <property type="entry name" value="Pkinase"/>
    <property type="match status" value="1"/>
</dbReference>
<feature type="domain" description="Protein kinase" evidence="1">
    <location>
        <begin position="21"/>
        <end position="316"/>
    </location>
</feature>
<dbReference type="GO" id="GO:0005524">
    <property type="term" value="F:ATP binding"/>
    <property type="evidence" value="ECO:0007669"/>
    <property type="project" value="InterPro"/>
</dbReference>
<dbReference type="PROSITE" id="PS00108">
    <property type="entry name" value="PROTEIN_KINASE_ST"/>
    <property type="match status" value="1"/>
</dbReference>
<dbReference type="SUPFAM" id="SSF56112">
    <property type="entry name" value="Protein kinase-like (PK-like)"/>
    <property type="match status" value="1"/>
</dbReference>
<dbReference type="GO" id="GO:0004672">
    <property type="term" value="F:protein kinase activity"/>
    <property type="evidence" value="ECO:0007669"/>
    <property type="project" value="InterPro"/>
</dbReference>
<evidence type="ECO:0000259" key="1">
    <source>
        <dbReference type="PROSITE" id="PS50011"/>
    </source>
</evidence>
<organism evidence="2 3">
    <name type="scientific">Hypsizygus marmoreus</name>
    <name type="common">White beech mushroom</name>
    <name type="synonym">Agaricus marmoreus</name>
    <dbReference type="NCBI Taxonomy" id="39966"/>
    <lineage>
        <taxon>Eukaryota</taxon>
        <taxon>Fungi</taxon>
        <taxon>Dikarya</taxon>
        <taxon>Basidiomycota</taxon>
        <taxon>Agaricomycotina</taxon>
        <taxon>Agaricomycetes</taxon>
        <taxon>Agaricomycetidae</taxon>
        <taxon>Agaricales</taxon>
        <taxon>Tricholomatineae</taxon>
        <taxon>Lyophyllaceae</taxon>
        <taxon>Hypsizygus</taxon>
    </lineage>
</organism>
<protein>
    <submittedName>
        <fullName evidence="2">Serine/threonine-protein kinase fhkC</fullName>
    </submittedName>
</protein>
<dbReference type="InterPro" id="IPR011009">
    <property type="entry name" value="Kinase-like_dom_sf"/>
</dbReference>
<keyword evidence="2" id="KW-0808">Transferase</keyword>
<dbReference type="AlphaFoldDB" id="A0A369KB73"/>
<dbReference type="InParanoid" id="A0A369KB73"/>
<dbReference type="EMBL" id="LUEZ02000004">
    <property type="protein sequence ID" value="RDB30842.1"/>
    <property type="molecule type" value="Genomic_DNA"/>
</dbReference>
<sequence>MMDVWGYLVPHRIDCQIICLSSIHVRVGRSLSNDVVLPHLELDTLLDRDDSRVDSFDRPSKQRIHDDASMPAGHARVLTDGRNFNVGHTTGSIDFTYRDYNKKKINLDYRYYVGEMLALCLVLRFKLISLSLGSDLVMELVVNGNLLDYLMKTDGMFEYKAKQVSWDYLHSCGIAHRDLKPENVLVVSLAPLRVKIADFGLAKIFHEGTMLRSLCGTPNHMAPEIWLTTDVPEYGLAVDSWSMGVMTFIMLSCYFPFLYDDDEIVGPLDFFCRRQIQWQCLPEEVTWRARDFIQRLLVHDASRRLSFEVALNHAWFLDLVPRRGSSQTTASTSTREVEEVREVLVDV</sequence>
<dbReference type="Proteomes" id="UP000076154">
    <property type="component" value="Unassembled WGS sequence"/>
</dbReference>
<keyword evidence="2" id="KW-0418">Kinase</keyword>
<dbReference type="InterPro" id="IPR008271">
    <property type="entry name" value="Ser/Thr_kinase_AS"/>
</dbReference>
<dbReference type="STRING" id="39966.A0A369KB73"/>
<dbReference type="PANTHER" id="PTHR24347">
    <property type="entry name" value="SERINE/THREONINE-PROTEIN KINASE"/>
    <property type="match status" value="1"/>
</dbReference>
<proteinExistence type="predicted"/>
<comment type="caution">
    <text evidence="2">The sequence shown here is derived from an EMBL/GenBank/DDBJ whole genome shotgun (WGS) entry which is preliminary data.</text>
</comment>
<reference evidence="2" key="1">
    <citation type="submission" date="2018-04" db="EMBL/GenBank/DDBJ databases">
        <title>Whole genome sequencing of Hypsizygus marmoreus.</title>
        <authorList>
            <person name="Choi I.-G."/>
            <person name="Min B."/>
            <person name="Kim J.-G."/>
            <person name="Kim S."/>
            <person name="Oh Y.-L."/>
            <person name="Kong W.-S."/>
            <person name="Park H."/>
            <person name="Jeong J."/>
            <person name="Song E.-S."/>
        </authorList>
    </citation>
    <scope>NUCLEOTIDE SEQUENCE [LARGE SCALE GENOMIC DNA]</scope>
    <source>
        <strain evidence="2">51987-8</strain>
    </source>
</reference>
<dbReference type="Gene3D" id="1.10.510.10">
    <property type="entry name" value="Transferase(Phosphotransferase) domain 1"/>
    <property type="match status" value="1"/>
</dbReference>
<dbReference type="OrthoDB" id="4062651at2759"/>
<accession>A0A369KB73</accession>
<dbReference type="InterPro" id="IPR000719">
    <property type="entry name" value="Prot_kinase_dom"/>
</dbReference>
<dbReference type="SMART" id="SM00220">
    <property type="entry name" value="S_TKc"/>
    <property type="match status" value="1"/>
</dbReference>
<dbReference type="PROSITE" id="PS50011">
    <property type="entry name" value="PROTEIN_KINASE_DOM"/>
    <property type="match status" value="1"/>
</dbReference>
<evidence type="ECO:0000313" key="3">
    <source>
        <dbReference type="Proteomes" id="UP000076154"/>
    </source>
</evidence>
<name>A0A369KB73_HYPMA</name>